<evidence type="ECO:0000313" key="9">
    <source>
        <dbReference type="EMBL" id="STQ89444.1"/>
    </source>
</evidence>
<name>A0A377Q2N1_9NEIS</name>
<dbReference type="GO" id="GO:0051603">
    <property type="term" value="P:proteolysis involved in protein catabolic process"/>
    <property type="evidence" value="ECO:0007669"/>
    <property type="project" value="TreeGrafter"/>
</dbReference>
<comment type="similarity">
    <text evidence="6">Belongs to the peptidase M48 family.</text>
</comment>
<dbReference type="OrthoDB" id="9810445at2"/>
<organism evidence="9 11">
    <name type="scientific">Iodobacter fluviatilis</name>
    <dbReference type="NCBI Taxonomy" id="537"/>
    <lineage>
        <taxon>Bacteria</taxon>
        <taxon>Pseudomonadati</taxon>
        <taxon>Pseudomonadota</taxon>
        <taxon>Betaproteobacteria</taxon>
        <taxon>Neisseriales</taxon>
        <taxon>Chitinibacteraceae</taxon>
        <taxon>Iodobacter</taxon>
    </lineage>
</organism>
<keyword evidence="7" id="KW-0732">Signal</keyword>
<dbReference type="EMBL" id="SMBT01000001">
    <property type="protein sequence ID" value="TCU90417.1"/>
    <property type="molecule type" value="Genomic_DNA"/>
</dbReference>
<feature type="signal peptide" evidence="7">
    <location>
        <begin position="1"/>
        <end position="18"/>
    </location>
</feature>
<evidence type="ECO:0000256" key="2">
    <source>
        <dbReference type="ARBA" id="ARBA00022723"/>
    </source>
</evidence>
<sequence length="286" mass="30531">MRIRLMILASLLPAAAFAFDFGKLDISNLIEGVKNTADAMHKATPAEEEAIGASAASLLLGAAPLVANHALQQYVNQVGMWIAKQSEQPDRVFHFGVIDSPNINAFTTPGGYILITKGLFDTFRNEAELAGVLAHEITHTLKRHHMQAIESGKWQKVGSNIAKAGADNVKNSTASQLVSLGSKNALELFVRGLDKSDEYEADIGGMVLAARAGYNPYGLVSVLQTLGSINPQEGTVALMFSTHPSPSDRLNTIEEVIGDKLENYAGGAESTKRFQAIKASLAAAKK</sequence>
<comment type="cofactor">
    <cofactor evidence="6">
        <name>Zn(2+)</name>
        <dbReference type="ChEBI" id="CHEBI:29105"/>
    </cofactor>
    <text evidence="6">Binds 1 zinc ion per subunit.</text>
</comment>
<dbReference type="EMBL" id="UGHR01000001">
    <property type="protein sequence ID" value="STQ89444.1"/>
    <property type="molecule type" value="Genomic_DNA"/>
</dbReference>
<protein>
    <submittedName>
        <fullName evidence="10">Peptidase M48-like protein</fullName>
    </submittedName>
    <submittedName>
        <fullName evidence="9">Uncharacterized metalloprotease yggG</fullName>
        <ecNumber evidence="9">3.4.24.-</ecNumber>
    </submittedName>
</protein>
<evidence type="ECO:0000256" key="7">
    <source>
        <dbReference type="SAM" id="SignalP"/>
    </source>
</evidence>
<dbReference type="InterPro" id="IPR001915">
    <property type="entry name" value="Peptidase_M48"/>
</dbReference>
<dbReference type="Pfam" id="PF01435">
    <property type="entry name" value="Peptidase_M48"/>
    <property type="match status" value="1"/>
</dbReference>
<evidence type="ECO:0000313" key="12">
    <source>
        <dbReference type="Proteomes" id="UP000295794"/>
    </source>
</evidence>
<dbReference type="RefSeq" id="WP_115225892.1">
    <property type="nucleotide sequence ID" value="NZ_CAWOLO010000001.1"/>
</dbReference>
<dbReference type="PANTHER" id="PTHR22726:SF1">
    <property type="entry name" value="METALLOENDOPEPTIDASE OMA1, MITOCHONDRIAL"/>
    <property type="match status" value="1"/>
</dbReference>
<evidence type="ECO:0000256" key="3">
    <source>
        <dbReference type="ARBA" id="ARBA00022801"/>
    </source>
</evidence>
<evidence type="ECO:0000256" key="1">
    <source>
        <dbReference type="ARBA" id="ARBA00022670"/>
    </source>
</evidence>
<dbReference type="Gene3D" id="3.30.2010.10">
    <property type="entry name" value="Metalloproteases ('zincins'), catalytic domain"/>
    <property type="match status" value="1"/>
</dbReference>
<evidence type="ECO:0000313" key="11">
    <source>
        <dbReference type="Proteomes" id="UP000255108"/>
    </source>
</evidence>
<dbReference type="EC" id="3.4.24.-" evidence="9"/>
<dbReference type="PANTHER" id="PTHR22726">
    <property type="entry name" value="METALLOENDOPEPTIDASE OMA1"/>
    <property type="match status" value="1"/>
</dbReference>
<keyword evidence="2" id="KW-0479">Metal-binding</keyword>
<dbReference type="GO" id="GO:0004222">
    <property type="term" value="F:metalloendopeptidase activity"/>
    <property type="evidence" value="ECO:0007669"/>
    <property type="project" value="InterPro"/>
</dbReference>
<proteinExistence type="inferred from homology"/>
<evidence type="ECO:0000259" key="8">
    <source>
        <dbReference type="Pfam" id="PF01435"/>
    </source>
</evidence>
<dbReference type="GO" id="GO:0046872">
    <property type="term" value="F:metal ion binding"/>
    <property type="evidence" value="ECO:0007669"/>
    <property type="project" value="UniProtKB-KW"/>
</dbReference>
<reference evidence="10 12" key="2">
    <citation type="submission" date="2019-03" db="EMBL/GenBank/DDBJ databases">
        <title>Genomic Encyclopedia of Type Strains, Phase IV (KMG-IV): sequencing the most valuable type-strain genomes for metagenomic binning, comparative biology and taxonomic classification.</title>
        <authorList>
            <person name="Goeker M."/>
        </authorList>
    </citation>
    <scope>NUCLEOTIDE SEQUENCE [LARGE SCALE GENOMIC DNA]</scope>
    <source>
        <strain evidence="10 12">DSM 3764</strain>
    </source>
</reference>
<evidence type="ECO:0000256" key="6">
    <source>
        <dbReference type="RuleBase" id="RU003983"/>
    </source>
</evidence>
<keyword evidence="3 6" id="KW-0378">Hydrolase</keyword>
<dbReference type="GO" id="GO:0016020">
    <property type="term" value="C:membrane"/>
    <property type="evidence" value="ECO:0007669"/>
    <property type="project" value="TreeGrafter"/>
</dbReference>
<keyword evidence="12" id="KW-1185">Reference proteome</keyword>
<dbReference type="Proteomes" id="UP000255108">
    <property type="component" value="Unassembled WGS sequence"/>
</dbReference>
<accession>A0A377Q2N1</accession>
<evidence type="ECO:0000256" key="5">
    <source>
        <dbReference type="ARBA" id="ARBA00023049"/>
    </source>
</evidence>
<dbReference type="AlphaFoldDB" id="A0A377Q2N1"/>
<dbReference type="Proteomes" id="UP000295794">
    <property type="component" value="Unassembled WGS sequence"/>
</dbReference>
<gene>
    <name evidence="9" type="primary">yggG_2</name>
    <name evidence="10" type="ORF">EV682_101450</name>
    <name evidence="9" type="ORF">NCTC11159_00468</name>
</gene>
<keyword evidence="5 6" id="KW-0482">Metalloprotease</keyword>
<keyword evidence="4 6" id="KW-0862">Zinc</keyword>
<evidence type="ECO:0000256" key="4">
    <source>
        <dbReference type="ARBA" id="ARBA00022833"/>
    </source>
</evidence>
<keyword evidence="1 6" id="KW-0645">Protease</keyword>
<dbReference type="InterPro" id="IPR051156">
    <property type="entry name" value="Mito/Outer_Membr_Metalloprot"/>
</dbReference>
<feature type="chain" id="PRO_5016928232" evidence="7">
    <location>
        <begin position="19"/>
        <end position="286"/>
    </location>
</feature>
<feature type="domain" description="Peptidase M48" evidence="8">
    <location>
        <begin position="71"/>
        <end position="255"/>
    </location>
</feature>
<evidence type="ECO:0000313" key="10">
    <source>
        <dbReference type="EMBL" id="TCU90417.1"/>
    </source>
</evidence>
<reference evidence="9 11" key="1">
    <citation type="submission" date="2018-06" db="EMBL/GenBank/DDBJ databases">
        <authorList>
            <consortium name="Pathogen Informatics"/>
            <person name="Doyle S."/>
        </authorList>
    </citation>
    <scope>NUCLEOTIDE SEQUENCE [LARGE SCALE GENOMIC DNA]</scope>
    <source>
        <strain evidence="9 11">NCTC11159</strain>
    </source>
</reference>